<sequence>MKIVKSIRFDDVDHDLGYEYRGYNYDMQSGDDVFLVRVYDDEPGQATVVRPASMSKNENLGKLAEFLRSELGVCRVLLYKEDAGGYAEIDLDGLTFYPS</sequence>
<accession>A0A4Y8VL12</accession>
<reference evidence="1 2" key="1">
    <citation type="submission" date="2019-03" db="EMBL/GenBank/DDBJ databases">
        <title>Draft genome sequence of humic substances-degrading Pseudomonas kribbensis CHA-19 from forest soil.</title>
        <authorList>
            <person name="Kim D."/>
        </authorList>
    </citation>
    <scope>NUCLEOTIDE SEQUENCE [LARGE SCALE GENOMIC DNA]</scope>
    <source>
        <strain evidence="1 2">CHA-19</strain>
    </source>
</reference>
<comment type="caution">
    <text evidence="1">The sequence shown here is derived from an EMBL/GenBank/DDBJ whole genome shotgun (WGS) entry which is preliminary data.</text>
</comment>
<dbReference type="EMBL" id="SPDQ01000013">
    <property type="protein sequence ID" value="TFH81051.1"/>
    <property type="molecule type" value="Genomic_DNA"/>
</dbReference>
<gene>
    <name evidence="1" type="ORF">E4J90_11135</name>
</gene>
<evidence type="ECO:0000313" key="1">
    <source>
        <dbReference type="EMBL" id="TFH81051.1"/>
    </source>
</evidence>
<organism evidence="1 2">
    <name type="scientific">Pseudomonas kribbensis</name>
    <dbReference type="NCBI Taxonomy" id="1628086"/>
    <lineage>
        <taxon>Bacteria</taxon>
        <taxon>Pseudomonadati</taxon>
        <taxon>Pseudomonadota</taxon>
        <taxon>Gammaproteobacteria</taxon>
        <taxon>Pseudomonadales</taxon>
        <taxon>Pseudomonadaceae</taxon>
        <taxon>Pseudomonas</taxon>
    </lineage>
</organism>
<proteinExistence type="predicted"/>
<dbReference type="AlphaFoldDB" id="A0A4Y8VL12"/>
<dbReference type="Proteomes" id="UP000297555">
    <property type="component" value="Unassembled WGS sequence"/>
</dbReference>
<evidence type="ECO:0000313" key="2">
    <source>
        <dbReference type="Proteomes" id="UP000297555"/>
    </source>
</evidence>
<dbReference type="OrthoDB" id="7007743at2"/>
<protein>
    <submittedName>
        <fullName evidence="1">Uncharacterized protein</fullName>
    </submittedName>
</protein>
<name>A0A4Y8VL12_9PSED</name>